<proteinExistence type="predicted"/>
<reference evidence="1" key="1">
    <citation type="journal article" date="2022" name="Plant J.">
        <title>Strategies of tolerance reflected in two North American maple genomes.</title>
        <authorList>
            <person name="McEvoy S.L."/>
            <person name="Sezen U.U."/>
            <person name="Trouern-Trend A."/>
            <person name="McMahon S.M."/>
            <person name="Schaberg P.G."/>
            <person name="Yang J."/>
            <person name="Wegrzyn J.L."/>
            <person name="Swenson N.G."/>
        </authorList>
    </citation>
    <scope>NUCLEOTIDE SEQUENCE</scope>
    <source>
        <strain evidence="1">91603</strain>
    </source>
</reference>
<gene>
    <name evidence="1" type="ORF">LWI28_012062</name>
</gene>
<keyword evidence="2" id="KW-1185">Reference proteome</keyword>
<name>A0AAD5J963_ACENE</name>
<protein>
    <submittedName>
        <fullName evidence="1">Uncharacterized protein</fullName>
    </submittedName>
</protein>
<evidence type="ECO:0000313" key="1">
    <source>
        <dbReference type="EMBL" id="KAI9191694.1"/>
    </source>
</evidence>
<accession>A0AAD5J963</accession>
<sequence>MVEAVRILTGLPFQLSSKRIPVSTETPDLQGYQLHIIFFSTSFSSGKTYGCTSRISKEQYIMLNGVNDEELHAHQLGKLLETFQANQRRRESINISENSQRDV</sequence>
<comment type="caution">
    <text evidence="1">The sequence shown here is derived from an EMBL/GenBank/DDBJ whole genome shotgun (WGS) entry which is preliminary data.</text>
</comment>
<dbReference type="AlphaFoldDB" id="A0AAD5J963"/>
<dbReference type="EMBL" id="JAJSOW010000004">
    <property type="protein sequence ID" value="KAI9191694.1"/>
    <property type="molecule type" value="Genomic_DNA"/>
</dbReference>
<organism evidence="1 2">
    <name type="scientific">Acer negundo</name>
    <name type="common">Box elder</name>
    <dbReference type="NCBI Taxonomy" id="4023"/>
    <lineage>
        <taxon>Eukaryota</taxon>
        <taxon>Viridiplantae</taxon>
        <taxon>Streptophyta</taxon>
        <taxon>Embryophyta</taxon>
        <taxon>Tracheophyta</taxon>
        <taxon>Spermatophyta</taxon>
        <taxon>Magnoliopsida</taxon>
        <taxon>eudicotyledons</taxon>
        <taxon>Gunneridae</taxon>
        <taxon>Pentapetalae</taxon>
        <taxon>rosids</taxon>
        <taxon>malvids</taxon>
        <taxon>Sapindales</taxon>
        <taxon>Sapindaceae</taxon>
        <taxon>Hippocastanoideae</taxon>
        <taxon>Acereae</taxon>
        <taxon>Acer</taxon>
    </lineage>
</organism>
<evidence type="ECO:0000313" key="2">
    <source>
        <dbReference type="Proteomes" id="UP001064489"/>
    </source>
</evidence>
<dbReference type="Proteomes" id="UP001064489">
    <property type="component" value="Chromosome 6"/>
</dbReference>
<reference evidence="1" key="2">
    <citation type="submission" date="2023-02" db="EMBL/GenBank/DDBJ databases">
        <authorList>
            <person name="Swenson N.G."/>
            <person name="Wegrzyn J.L."/>
            <person name="Mcevoy S.L."/>
        </authorList>
    </citation>
    <scope>NUCLEOTIDE SEQUENCE</scope>
    <source>
        <strain evidence="1">91603</strain>
        <tissue evidence="1">Leaf</tissue>
    </source>
</reference>